<reference evidence="1 2" key="1">
    <citation type="submission" date="2015-02" db="EMBL/GenBank/DDBJ databases">
        <authorList>
            <person name="Ju K.-S."/>
            <person name="Doroghazi J.R."/>
            <person name="Metcalf W."/>
        </authorList>
    </citation>
    <scope>NUCLEOTIDE SEQUENCE [LARGE SCALE GENOMIC DNA]</scope>
    <source>
        <strain evidence="1 2">NRRL ISP-5550</strain>
    </source>
</reference>
<evidence type="ECO:0000313" key="2">
    <source>
        <dbReference type="Proteomes" id="UP000033551"/>
    </source>
</evidence>
<dbReference type="Pfam" id="PF06348">
    <property type="entry name" value="DUF1059"/>
    <property type="match status" value="1"/>
</dbReference>
<accession>A0A0F4IT10</accession>
<proteinExistence type="predicted"/>
<dbReference type="InterPro" id="IPR009409">
    <property type="entry name" value="DUF1059"/>
</dbReference>
<keyword evidence="2" id="KW-1185">Reference proteome</keyword>
<protein>
    <recommendedName>
        <fullName evidence="3">DUF1059 domain-containing protein</fullName>
    </recommendedName>
</protein>
<sequence length="61" mass="6756">MRKVMDCREYPSEVGCTLTIIGEEDEVMDAAVQHAVAVHGEEDTTEFRDALRGMLKTEVAA</sequence>
<dbReference type="Proteomes" id="UP000033551">
    <property type="component" value="Unassembled WGS sequence"/>
</dbReference>
<dbReference type="PATRIC" id="fig|68223.7.peg.3541"/>
<dbReference type="AlphaFoldDB" id="A0A0F4IT10"/>
<dbReference type="EMBL" id="JZWV01001117">
    <property type="protein sequence ID" value="KJY25132.1"/>
    <property type="molecule type" value="Genomic_DNA"/>
</dbReference>
<evidence type="ECO:0008006" key="3">
    <source>
        <dbReference type="Google" id="ProtNLM"/>
    </source>
</evidence>
<dbReference type="OrthoDB" id="4560214at2"/>
<dbReference type="RefSeq" id="WP_045951373.1">
    <property type="nucleotide sequence ID" value="NZ_JZWV01001117.1"/>
</dbReference>
<name>A0A0F4IT10_9ACTN</name>
<comment type="caution">
    <text evidence="1">The sequence shown here is derived from an EMBL/GenBank/DDBJ whole genome shotgun (WGS) entry which is preliminary data.</text>
</comment>
<gene>
    <name evidence="1" type="ORF">VR44_33325</name>
</gene>
<evidence type="ECO:0000313" key="1">
    <source>
        <dbReference type="EMBL" id="KJY25132.1"/>
    </source>
</evidence>
<dbReference type="STRING" id="68223.GCA_002028425_02252"/>
<organism evidence="1 2">
    <name type="scientific">Streptomyces katrae</name>
    <dbReference type="NCBI Taxonomy" id="68223"/>
    <lineage>
        <taxon>Bacteria</taxon>
        <taxon>Bacillati</taxon>
        <taxon>Actinomycetota</taxon>
        <taxon>Actinomycetes</taxon>
        <taxon>Kitasatosporales</taxon>
        <taxon>Streptomycetaceae</taxon>
        <taxon>Streptomyces</taxon>
    </lineage>
</organism>